<protein>
    <submittedName>
        <fullName evidence="2">Multimeric flavodoxin WrbA</fullName>
    </submittedName>
</protein>
<dbReference type="PANTHER" id="PTHR43741:SF4">
    <property type="entry name" value="FMN-DEPENDENT NADH:QUINONE OXIDOREDUCTASE"/>
    <property type="match status" value="1"/>
</dbReference>
<proteinExistence type="predicted"/>
<evidence type="ECO:0000259" key="1">
    <source>
        <dbReference type="Pfam" id="PF03358"/>
    </source>
</evidence>
<gene>
    <name evidence="2" type="ORF">SAMN05216431_11914</name>
</gene>
<dbReference type="Pfam" id="PF03358">
    <property type="entry name" value="FMN_red"/>
    <property type="match status" value="1"/>
</dbReference>
<organism evidence="2 3">
    <name type="scientific">Ligilactobacillus ruminis</name>
    <dbReference type="NCBI Taxonomy" id="1623"/>
    <lineage>
        <taxon>Bacteria</taxon>
        <taxon>Bacillati</taxon>
        <taxon>Bacillota</taxon>
        <taxon>Bacilli</taxon>
        <taxon>Lactobacillales</taxon>
        <taxon>Lactobacillaceae</taxon>
        <taxon>Ligilactobacillus</taxon>
    </lineage>
</organism>
<evidence type="ECO:0000313" key="3">
    <source>
        <dbReference type="Proteomes" id="UP000182089"/>
    </source>
</evidence>
<dbReference type="Proteomes" id="UP000182089">
    <property type="component" value="Unassembled WGS sequence"/>
</dbReference>
<dbReference type="InterPro" id="IPR050104">
    <property type="entry name" value="FMN-dep_NADH:Q_OxRdtase_AzoR1"/>
</dbReference>
<dbReference type="Gene3D" id="3.40.50.360">
    <property type="match status" value="1"/>
</dbReference>
<sequence length="199" mass="22318">MVLSKRCSGKLHRFLVILGAELISKVVILTGSPHNPGMSKQLADAFEKGALEAENEVYRYDAGLQGKTQPFYLQMEKGSGTEVGIQDDDLIEKEVIPKLLEADVVVLVSSMYYFGINAQLKTVIDRFYNYNHELKDKHSVVLITGYGSQDDLAAIKLQMQKLQDYMRWPSLGDVYADDSWNEAKLAGFTKEAYLIGKKS</sequence>
<evidence type="ECO:0000313" key="2">
    <source>
        <dbReference type="EMBL" id="SEM99981.1"/>
    </source>
</evidence>
<comment type="caution">
    <text evidence="2">The sequence shown here is derived from an EMBL/GenBank/DDBJ whole genome shotgun (WGS) entry which is preliminary data.</text>
</comment>
<dbReference type="EMBL" id="FOCC01000019">
    <property type="protein sequence ID" value="SEM99981.1"/>
    <property type="molecule type" value="Genomic_DNA"/>
</dbReference>
<dbReference type="InterPro" id="IPR005025">
    <property type="entry name" value="FMN_Rdtase-like_dom"/>
</dbReference>
<accession>A0ABY1AER0</accession>
<dbReference type="SUPFAM" id="SSF52218">
    <property type="entry name" value="Flavoproteins"/>
    <property type="match status" value="1"/>
</dbReference>
<dbReference type="InterPro" id="IPR029039">
    <property type="entry name" value="Flavoprotein-like_sf"/>
</dbReference>
<name>A0ABY1AER0_9LACO</name>
<feature type="domain" description="NADPH-dependent FMN reductase-like" evidence="1">
    <location>
        <begin position="25"/>
        <end position="179"/>
    </location>
</feature>
<reference evidence="2 3" key="1">
    <citation type="submission" date="2016-10" db="EMBL/GenBank/DDBJ databases">
        <authorList>
            <person name="Varghese N."/>
            <person name="Submissions S."/>
        </authorList>
    </citation>
    <scope>NUCLEOTIDE SEQUENCE [LARGE SCALE GENOMIC DNA]</scope>
    <source>
        <strain evidence="2 3">WC1T17</strain>
    </source>
</reference>
<dbReference type="PANTHER" id="PTHR43741">
    <property type="entry name" value="FMN-DEPENDENT NADH-AZOREDUCTASE 1"/>
    <property type="match status" value="1"/>
</dbReference>